<dbReference type="OrthoDB" id="4019045at2759"/>
<organism evidence="1 2">
    <name type="scientific">Candida parapsilosis</name>
    <name type="common">Yeast</name>
    <dbReference type="NCBI Taxonomy" id="5480"/>
    <lineage>
        <taxon>Eukaryota</taxon>
        <taxon>Fungi</taxon>
        <taxon>Dikarya</taxon>
        <taxon>Ascomycota</taxon>
        <taxon>Saccharomycotina</taxon>
        <taxon>Pichiomycetes</taxon>
        <taxon>Debaryomycetaceae</taxon>
        <taxon>Candida/Lodderomyces clade</taxon>
        <taxon>Candida</taxon>
    </lineage>
</organism>
<sequence>MVRHEHVKLESETNSFPIDEVIRRHPYYTTVRVITTPLANFTPKPFLHEVSTTTNLIELIQLRMNASQSYIEAIPLDQVDVEAAFQNKLQFYGSKNEVILHIDQASYQKLPNLQKDQTHDRYGSVSSFEHAQVKRLTDYKIGHGENNYSRYRYKIKIKFSQPELEYIIKTLFNNVRTESYIYDPEMDLPIPECEEDIVRMPLSPAHQTELDDHKTQARELTTLFANLEPHQITNYQQYNTFPLPRYTMHNVYCESITQSDWVMLSLHTRDTHTFIEKDGLVAKVREEK</sequence>
<reference evidence="1" key="1">
    <citation type="submission" date="2020-03" db="EMBL/GenBank/DDBJ databases">
        <title>FDA dAtabase for Regulatory Grade micrObial Sequences (FDA-ARGOS): Supporting development and validation of Infectious Disease Dx tests.</title>
        <authorList>
            <person name="Campos J."/>
            <person name="Goldberg B."/>
            <person name="Tallon L."/>
            <person name="Sadzewicz L."/>
            <person name="Vavikolanu K."/>
            <person name="Mehta A."/>
            <person name="Aluvathingal J."/>
            <person name="Nadendla S."/>
            <person name="Nandy P."/>
            <person name="Geyer C."/>
            <person name="Yan Y."/>
            <person name="Sichtig H."/>
        </authorList>
    </citation>
    <scope>NUCLEOTIDE SEQUENCE [LARGE SCALE GENOMIC DNA]</scope>
    <source>
        <strain evidence="1">FDAARGOS_652</strain>
    </source>
</reference>
<dbReference type="EMBL" id="JABWAB010000013">
    <property type="protein sequence ID" value="KAF6042745.1"/>
    <property type="molecule type" value="Genomic_DNA"/>
</dbReference>
<evidence type="ECO:0000313" key="2">
    <source>
        <dbReference type="Proteomes" id="UP000590412"/>
    </source>
</evidence>
<name>A0A8X7NG97_CANPA</name>
<evidence type="ECO:0000313" key="1">
    <source>
        <dbReference type="EMBL" id="KAF6042745.1"/>
    </source>
</evidence>
<accession>A0A8X7NG97</accession>
<gene>
    <name evidence="1" type="ORF">FOB60_005499</name>
</gene>
<dbReference type="AlphaFoldDB" id="A0A8X7NG97"/>
<comment type="caution">
    <text evidence="1">The sequence shown here is derived from an EMBL/GenBank/DDBJ whole genome shotgun (WGS) entry which is preliminary data.</text>
</comment>
<proteinExistence type="predicted"/>
<dbReference type="Proteomes" id="UP000590412">
    <property type="component" value="Unassembled WGS sequence"/>
</dbReference>
<protein>
    <submittedName>
        <fullName evidence="1">Uncharacterized protein</fullName>
    </submittedName>
</protein>